<evidence type="ECO:0000313" key="1">
    <source>
        <dbReference type="EMBL" id="CAA0129968.1"/>
    </source>
</evidence>
<dbReference type="Proteomes" id="UP000430146">
    <property type="component" value="Unassembled WGS sequence"/>
</dbReference>
<dbReference type="RefSeq" id="WP_159233589.1">
    <property type="nucleotide sequence ID" value="NZ_CACSIP010000037.1"/>
</dbReference>
<dbReference type="AlphaFoldDB" id="A0A5S9R4G4"/>
<organism evidence="1 2">
    <name type="scientific">Mycolicibacterium vanbaalenii</name>
    <name type="common">Mycobacterium vanbaalenii</name>
    <dbReference type="NCBI Taxonomy" id="110539"/>
    <lineage>
        <taxon>Bacteria</taxon>
        <taxon>Bacillati</taxon>
        <taxon>Actinomycetota</taxon>
        <taxon>Actinomycetes</taxon>
        <taxon>Mycobacteriales</taxon>
        <taxon>Mycobacteriaceae</taxon>
        <taxon>Mycolicibacterium</taxon>
    </lineage>
</organism>
<dbReference type="OrthoDB" id="5318634at2"/>
<reference evidence="1 2" key="1">
    <citation type="submission" date="2019-11" db="EMBL/GenBank/DDBJ databases">
        <authorList>
            <person name="Holert J."/>
        </authorList>
    </citation>
    <scope>NUCLEOTIDE SEQUENCE [LARGE SCALE GENOMIC DNA]</scope>
    <source>
        <strain evidence="1">BC8_1</strain>
    </source>
</reference>
<proteinExistence type="predicted"/>
<accession>A0A5S9R4G4</accession>
<gene>
    <name evidence="1" type="ORF">AELLOGFF_05627</name>
</gene>
<evidence type="ECO:0000313" key="2">
    <source>
        <dbReference type="Proteomes" id="UP000430146"/>
    </source>
</evidence>
<sequence length="128" mass="14020">MRPLPSELIAGIRKILADTIAPELSSDHTRARLAEIRAVLAQIDWDDGAFALKSQAAALAACLTESGSWVPEALPQPPATETLAGYVEYRDRLGAVAIDVMDRLRTHLDEHPEDLEAQARLQRLIDVV</sequence>
<keyword evidence="2" id="KW-1185">Reference proteome</keyword>
<dbReference type="EMBL" id="CACSIP010000037">
    <property type="protein sequence ID" value="CAA0129968.1"/>
    <property type="molecule type" value="Genomic_DNA"/>
</dbReference>
<protein>
    <submittedName>
        <fullName evidence="1">Uncharacterized protein</fullName>
    </submittedName>
</protein>
<name>A0A5S9R4G4_MYCVN</name>